<protein>
    <submittedName>
        <fullName evidence="2">Uncharacterized protein</fullName>
    </submittedName>
</protein>
<gene>
    <name evidence="2" type="ORF">V1286_007645</name>
</gene>
<comment type="caution">
    <text evidence="2">The sequence shown here is derived from an EMBL/GenBank/DDBJ whole genome shotgun (WGS) entry which is preliminary data.</text>
</comment>
<reference evidence="2 3" key="1">
    <citation type="submission" date="2024-02" db="EMBL/GenBank/DDBJ databases">
        <title>Adaptive strategies in a cosmopolitan and abundant soil bacterium.</title>
        <authorList>
            <person name="Carini P."/>
        </authorList>
    </citation>
    <scope>NUCLEOTIDE SEQUENCE [LARGE SCALE GENOMIC DNA]</scope>
    <source>
        <strain evidence="2 3">AZCC 1608</strain>
    </source>
</reference>
<sequence>MDADRQYAVASLLFDYVKSPSLRHLRDPHSIHRLARDIVNALDRARSMWKKWGPEREEVVQAAAPCWIPPEDLQAFLNTWPGPPLTKTDIEQRLRAIWEEPHTTYPKDEFKDGCLVLYQAEKALGTEIRAIIGALQEHIEREEERLRREQQEQYHRWREEERLKLERRFLSGADCGWTRIEKSDALYCRRKWCGGMKRFGQRK</sequence>
<evidence type="ECO:0000313" key="2">
    <source>
        <dbReference type="EMBL" id="MEH2560116.1"/>
    </source>
</evidence>
<name>A0ABU8BNH7_9BRAD</name>
<evidence type="ECO:0000256" key="1">
    <source>
        <dbReference type="SAM" id="Coils"/>
    </source>
</evidence>
<keyword evidence="3" id="KW-1185">Reference proteome</keyword>
<dbReference type="EMBL" id="JAZHRV010000001">
    <property type="protein sequence ID" value="MEH2560116.1"/>
    <property type="molecule type" value="Genomic_DNA"/>
</dbReference>
<proteinExistence type="predicted"/>
<accession>A0ABU8BNH7</accession>
<organism evidence="2 3">
    <name type="scientific">Bradyrhizobium algeriense</name>
    <dbReference type="NCBI Taxonomy" id="634784"/>
    <lineage>
        <taxon>Bacteria</taxon>
        <taxon>Pseudomonadati</taxon>
        <taxon>Pseudomonadota</taxon>
        <taxon>Alphaproteobacteria</taxon>
        <taxon>Hyphomicrobiales</taxon>
        <taxon>Nitrobacteraceae</taxon>
        <taxon>Bradyrhizobium</taxon>
    </lineage>
</organism>
<keyword evidence="1" id="KW-0175">Coiled coil</keyword>
<feature type="coiled-coil region" evidence="1">
    <location>
        <begin position="132"/>
        <end position="160"/>
    </location>
</feature>
<dbReference type="Proteomes" id="UP001364224">
    <property type="component" value="Unassembled WGS sequence"/>
</dbReference>
<evidence type="ECO:0000313" key="3">
    <source>
        <dbReference type="Proteomes" id="UP001364224"/>
    </source>
</evidence>